<proteinExistence type="predicted"/>
<dbReference type="PANTHER" id="PTHR43825:SF5">
    <property type="entry name" value="HYPOTHETICAL TRANSKETOLASE FAMILY PROTEIN"/>
    <property type="match status" value="1"/>
</dbReference>
<comment type="caution">
    <text evidence="2">The sequence shown here is derived from an EMBL/GenBank/DDBJ whole genome shotgun (WGS) entry which is preliminary data.</text>
</comment>
<feature type="domain" description="Transketolase-like pyrimidine-binding" evidence="1">
    <location>
        <begin position="1"/>
        <end position="163"/>
    </location>
</feature>
<evidence type="ECO:0000313" key="3">
    <source>
        <dbReference type="Proteomes" id="UP000590740"/>
    </source>
</evidence>
<dbReference type="SMART" id="SM00861">
    <property type="entry name" value="Transket_pyr"/>
    <property type="match status" value="1"/>
</dbReference>
<dbReference type="InterPro" id="IPR005475">
    <property type="entry name" value="Transketolase-like_Pyr-bd"/>
</dbReference>
<dbReference type="SUPFAM" id="SSF52922">
    <property type="entry name" value="TK C-terminal domain-like"/>
    <property type="match status" value="1"/>
</dbReference>
<organism evidence="2 3">
    <name type="scientific">Prosthecobacter vanneervenii</name>
    <dbReference type="NCBI Taxonomy" id="48466"/>
    <lineage>
        <taxon>Bacteria</taxon>
        <taxon>Pseudomonadati</taxon>
        <taxon>Verrucomicrobiota</taxon>
        <taxon>Verrucomicrobiia</taxon>
        <taxon>Verrucomicrobiales</taxon>
        <taxon>Verrucomicrobiaceae</taxon>
        <taxon>Prosthecobacter</taxon>
    </lineage>
</organism>
<dbReference type="EMBL" id="JACHIG010000014">
    <property type="protein sequence ID" value="MBB5035170.1"/>
    <property type="molecule type" value="Genomic_DNA"/>
</dbReference>
<protein>
    <submittedName>
        <fullName evidence="2">Transketolase</fullName>
        <ecNumber evidence="2">2.2.1.1</ecNumber>
    </submittedName>
</protein>
<dbReference type="Gene3D" id="3.40.50.920">
    <property type="match status" value="1"/>
</dbReference>
<evidence type="ECO:0000313" key="2">
    <source>
        <dbReference type="EMBL" id="MBB5035170.1"/>
    </source>
</evidence>
<dbReference type="InterPro" id="IPR029061">
    <property type="entry name" value="THDP-binding"/>
</dbReference>
<keyword evidence="3" id="KW-1185">Reference proteome</keyword>
<dbReference type="EC" id="2.2.1.1" evidence="2"/>
<gene>
    <name evidence="2" type="ORF">HNQ65_004779</name>
</gene>
<dbReference type="CDD" id="cd07033">
    <property type="entry name" value="TPP_PYR_DXS_TK_like"/>
    <property type="match status" value="1"/>
</dbReference>
<dbReference type="RefSeq" id="WP_184343689.1">
    <property type="nucleotide sequence ID" value="NZ_JACHIG010000014.1"/>
</dbReference>
<keyword evidence="2" id="KW-0808">Transferase</keyword>
<dbReference type="Gene3D" id="3.40.50.970">
    <property type="match status" value="1"/>
</dbReference>
<dbReference type="AlphaFoldDB" id="A0A7W7YFD6"/>
<dbReference type="InterPro" id="IPR051157">
    <property type="entry name" value="PDH/Transketolase"/>
</dbReference>
<sequence length="293" mass="31977">MRKQFVTTTERLLDEDERVVVLLGDIGVFAFRNAFKKHPQRVLNIGILEQATVSVAAGLAKEGFIPLFHSIAPFVVERAFEQIKVDFGYQQLGGNFVSVGGSYDYAALGCSHHCPGDVSLMQAVPGVEIIVPGHPSELDALMSQTYASGHPTYYRLSERSNRSALPVTFGKAEVIRSGKGPTVVTVGPFLDRVLEALDGTDATILYYTTVTPFDASTLQQHAGDGRILCVEPFYEGTLTASITQALRGKRIALSSMGVPRQFLTSYGHADYHDRACGLLPADIRARYDELLHV</sequence>
<dbReference type="Proteomes" id="UP000590740">
    <property type="component" value="Unassembled WGS sequence"/>
</dbReference>
<dbReference type="Pfam" id="PF02779">
    <property type="entry name" value="Transket_pyr"/>
    <property type="match status" value="1"/>
</dbReference>
<dbReference type="PANTHER" id="PTHR43825">
    <property type="entry name" value="PYRUVATE DEHYDROGENASE E1 COMPONENT"/>
    <property type="match status" value="1"/>
</dbReference>
<dbReference type="InterPro" id="IPR009014">
    <property type="entry name" value="Transketo_C/PFOR_II"/>
</dbReference>
<evidence type="ECO:0000259" key="1">
    <source>
        <dbReference type="SMART" id="SM00861"/>
    </source>
</evidence>
<dbReference type="SUPFAM" id="SSF52518">
    <property type="entry name" value="Thiamin diphosphate-binding fold (THDP-binding)"/>
    <property type="match status" value="1"/>
</dbReference>
<reference evidence="2 3" key="1">
    <citation type="submission" date="2020-08" db="EMBL/GenBank/DDBJ databases">
        <title>Genomic Encyclopedia of Type Strains, Phase IV (KMG-IV): sequencing the most valuable type-strain genomes for metagenomic binning, comparative biology and taxonomic classification.</title>
        <authorList>
            <person name="Goeker M."/>
        </authorList>
    </citation>
    <scope>NUCLEOTIDE SEQUENCE [LARGE SCALE GENOMIC DNA]</scope>
    <source>
        <strain evidence="2 3">DSM 12252</strain>
    </source>
</reference>
<accession>A0A7W7YFD6</accession>
<dbReference type="GO" id="GO:0004802">
    <property type="term" value="F:transketolase activity"/>
    <property type="evidence" value="ECO:0007669"/>
    <property type="project" value="UniProtKB-EC"/>
</dbReference>
<name>A0A7W7YFD6_9BACT</name>